<evidence type="ECO:0000256" key="6">
    <source>
        <dbReference type="ARBA" id="ARBA00023098"/>
    </source>
</evidence>
<keyword evidence="5" id="KW-0442">Lipid degradation</keyword>
<evidence type="ECO:0000256" key="1">
    <source>
        <dbReference type="ARBA" id="ARBA00000798"/>
    </source>
</evidence>
<dbReference type="GO" id="GO:0016042">
    <property type="term" value="P:lipid catabolic process"/>
    <property type="evidence" value="ECO:0007669"/>
    <property type="project" value="UniProtKB-KW"/>
</dbReference>
<dbReference type="PROSITE" id="PS50035">
    <property type="entry name" value="PLD"/>
    <property type="match status" value="2"/>
</dbReference>
<dbReference type="AlphaFoldDB" id="A0A6L8K3T4"/>
<evidence type="ECO:0000313" key="8">
    <source>
        <dbReference type="EMBL" id="MYM22126.1"/>
    </source>
</evidence>
<evidence type="ECO:0000256" key="3">
    <source>
        <dbReference type="ARBA" id="ARBA00012027"/>
    </source>
</evidence>
<feature type="domain" description="PLD phosphodiesterase" evidence="7">
    <location>
        <begin position="264"/>
        <end position="294"/>
    </location>
</feature>
<dbReference type="InterPro" id="IPR051406">
    <property type="entry name" value="PLD_domain"/>
</dbReference>
<keyword evidence="4" id="KW-0378">Hydrolase</keyword>
<dbReference type="RefSeq" id="WP_161005642.1">
    <property type="nucleotide sequence ID" value="NZ_WWCN01000003.1"/>
</dbReference>
<dbReference type="SMART" id="SM00155">
    <property type="entry name" value="PLDc"/>
    <property type="match status" value="2"/>
</dbReference>
<comment type="caution">
    <text evidence="8">The sequence shown here is derived from an EMBL/GenBank/DDBJ whole genome shotgun (WGS) entry which is preliminary data.</text>
</comment>
<protein>
    <recommendedName>
        <fullName evidence="3">phospholipase D</fullName>
        <ecNumber evidence="3">3.1.4.4</ecNumber>
    </recommendedName>
</protein>
<dbReference type="Gene3D" id="3.30.870.10">
    <property type="entry name" value="Endonuclease Chain A"/>
    <property type="match status" value="2"/>
</dbReference>
<organism evidence="8 9">
    <name type="scientific">Duganella flavida</name>
    <dbReference type="NCBI Taxonomy" id="2692175"/>
    <lineage>
        <taxon>Bacteria</taxon>
        <taxon>Pseudomonadati</taxon>
        <taxon>Pseudomonadota</taxon>
        <taxon>Betaproteobacteria</taxon>
        <taxon>Burkholderiales</taxon>
        <taxon>Oxalobacteraceae</taxon>
        <taxon>Telluria group</taxon>
        <taxon>Duganella</taxon>
    </lineage>
</organism>
<dbReference type="PANTHER" id="PTHR43856">
    <property type="entry name" value="CARDIOLIPIN HYDROLASE"/>
    <property type="match status" value="1"/>
</dbReference>
<sequence>MAGFDLKLHRGEGMVLLAMNWRDGQQPPDDFVGFAIEYSEPDGKRYYPVKNRLAFRADDGSLNPNTLATTLSPIQKFRWVHFPRNADKSGEFNYRVTPVFMDPAGALSYGEPQELGIELARETYPGKLNVTFTRGFVSSQAFVDKYQAFGPISELLPAKAVDGLTFEPTHPKAKEALEWMGFEARAAILDTLDKAVKDPDAHVSLVAYDLNLPEIVDKLVALGERVRVIIDDSAEHGGAHSAETAAETRLKASAGAHNVLRQDMGKLQHNKMIVVNGPHQKIVVCGSTNFSWRGFYVQANNAMILHSAQAVKVFSAAFEQYWANSVKDFRDSDSAEWIPLDFGQVDIKVTFSPHGDNNAKLAEIAADMHSAQSSMLYSLAFLYQTEGPIRDAVKAVTSKPGVFVYGISDRKVGGLDVQKPDGNVAPVYPDVLSGDVPPPFSEEPVGGGGTRMHHKFVVLDFDKPTARVYLGSYNFSGPADTANGENLLLVKDPLVVTAYMVEAVRIFDHYHFRLAQRDAKLAHKELVLQRPPTKASERPWWYEDYHDEHKIKDRKLFSA</sequence>
<keyword evidence="9" id="KW-1185">Reference proteome</keyword>
<proteinExistence type="inferred from homology"/>
<evidence type="ECO:0000256" key="4">
    <source>
        <dbReference type="ARBA" id="ARBA00022801"/>
    </source>
</evidence>
<dbReference type="InterPro" id="IPR001736">
    <property type="entry name" value="PLipase_D/transphosphatidylase"/>
</dbReference>
<dbReference type="EC" id="3.1.4.4" evidence="3"/>
<evidence type="ECO:0000259" key="7">
    <source>
        <dbReference type="PROSITE" id="PS50035"/>
    </source>
</evidence>
<comment type="catalytic activity">
    <reaction evidence="1">
        <text>a 1,2-diacyl-sn-glycero-3-phosphocholine + H2O = a 1,2-diacyl-sn-glycero-3-phosphate + choline + H(+)</text>
        <dbReference type="Rhea" id="RHEA:14445"/>
        <dbReference type="ChEBI" id="CHEBI:15354"/>
        <dbReference type="ChEBI" id="CHEBI:15377"/>
        <dbReference type="ChEBI" id="CHEBI:15378"/>
        <dbReference type="ChEBI" id="CHEBI:57643"/>
        <dbReference type="ChEBI" id="CHEBI:58608"/>
        <dbReference type="EC" id="3.1.4.4"/>
    </reaction>
</comment>
<dbReference type="InterPro" id="IPR025202">
    <property type="entry name" value="PLD-like_dom"/>
</dbReference>
<dbReference type="EMBL" id="WWCN01000003">
    <property type="protein sequence ID" value="MYM22126.1"/>
    <property type="molecule type" value="Genomic_DNA"/>
</dbReference>
<keyword evidence="6" id="KW-0443">Lipid metabolism</keyword>
<dbReference type="GO" id="GO:0016891">
    <property type="term" value="F:RNA endonuclease activity producing 5'-phosphomonoesters, hydrolytic mechanism"/>
    <property type="evidence" value="ECO:0007669"/>
    <property type="project" value="TreeGrafter"/>
</dbReference>
<accession>A0A6L8K3T4</accession>
<dbReference type="CDD" id="cd09172">
    <property type="entry name" value="PLDc_Nuc_like_unchar1_1"/>
    <property type="match status" value="1"/>
</dbReference>
<dbReference type="GO" id="GO:0004630">
    <property type="term" value="F:phospholipase D activity"/>
    <property type="evidence" value="ECO:0007669"/>
    <property type="project" value="UniProtKB-EC"/>
</dbReference>
<dbReference type="SUPFAM" id="SSF56024">
    <property type="entry name" value="Phospholipase D/nuclease"/>
    <property type="match status" value="2"/>
</dbReference>
<comment type="similarity">
    <text evidence="2">Belongs to the phospholipase D family.</text>
</comment>
<evidence type="ECO:0000256" key="2">
    <source>
        <dbReference type="ARBA" id="ARBA00008664"/>
    </source>
</evidence>
<name>A0A6L8K3T4_9BURK</name>
<reference evidence="8 9" key="1">
    <citation type="submission" date="2019-12" db="EMBL/GenBank/DDBJ databases">
        <title>Novel species isolated from a subtropical stream in China.</title>
        <authorList>
            <person name="Lu H."/>
        </authorList>
    </citation>
    <scope>NUCLEOTIDE SEQUENCE [LARGE SCALE GENOMIC DNA]</scope>
    <source>
        <strain evidence="8 9">FT135W</strain>
    </source>
</reference>
<dbReference type="PANTHER" id="PTHR43856:SF1">
    <property type="entry name" value="MITOCHONDRIAL CARDIOLIPIN HYDROLASE"/>
    <property type="match status" value="1"/>
</dbReference>
<gene>
    <name evidence="8" type="ORF">GTP46_05650</name>
</gene>
<evidence type="ECO:0000256" key="5">
    <source>
        <dbReference type="ARBA" id="ARBA00022963"/>
    </source>
</evidence>
<feature type="domain" description="PLD phosphodiesterase" evidence="7">
    <location>
        <begin position="448"/>
        <end position="479"/>
    </location>
</feature>
<dbReference type="CDD" id="cd09173">
    <property type="entry name" value="PLDc_Nuc_like_unchar1_2"/>
    <property type="match status" value="1"/>
</dbReference>
<evidence type="ECO:0000313" key="9">
    <source>
        <dbReference type="Proteomes" id="UP000479335"/>
    </source>
</evidence>
<dbReference type="GO" id="GO:0006793">
    <property type="term" value="P:phosphorus metabolic process"/>
    <property type="evidence" value="ECO:0007669"/>
    <property type="project" value="UniProtKB-ARBA"/>
</dbReference>
<dbReference type="Pfam" id="PF13091">
    <property type="entry name" value="PLDc_2"/>
    <property type="match status" value="2"/>
</dbReference>
<dbReference type="Proteomes" id="UP000479335">
    <property type="component" value="Unassembled WGS sequence"/>
</dbReference>